<feature type="non-terminal residue" evidence="8">
    <location>
        <position position="192"/>
    </location>
</feature>
<sequence>PLDLRTSGKDLVPNHLTYCIYNHCAIWDNQPELWPRSIRANGHLLLNNEKMSKSTGNFLTLSEAIEKYSADGVRFALADSGDGIDDANFTEKQADNGLLKLYNFIDFSKEMIANLDSLRSGSTNSFDDRVFENAINRGISQTEAHYKVMNFKEGLRTGFFEFQDARDKYRELSQSVGMHKDLVLKFIECQAI</sequence>
<reference evidence="8" key="1">
    <citation type="submission" date="2020-11" db="EMBL/GenBank/DDBJ databases">
        <authorList>
            <person name="Tran Van P."/>
        </authorList>
    </citation>
    <scope>NUCLEOTIDE SEQUENCE</scope>
</reference>
<dbReference type="AlphaFoldDB" id="A0A7R9QMU4"/>
<dbReference type="EMBL" id="CAJPIZ010050533">
    <property type="protein sequence ID" value="CAG2122769.1"/>
    <property type="molecule type" value="Genomic_DNA"/>
</dbReference>
<organism evidence="8">
    <name type="scientific">Medioppia subpectinata</name>
    <dbReference type="NCBI Taxonomy" id="1979941"/>
    <lineage>
        <taxon>Eukaryota</taxon>
        <taxon>Metazoa</taxon>
        <taxon>Ecdysozoa</taxon>
        <taxon>Arthropoda</taxon>
        <taxon>Chelicerata</taxon>
        <taxon>Arachnida</taxon>
        <taxon>Acari</taxon>
        <taxon>Acariformes</taxon>
        <taxon>Sarcoptiformes</taxon>
        <taxon>Oribatida</taxon>
        <taxon>Brachypylina</taxon>
        <taxon>Oppioidea</taxon>
        <taxon>Oppiidae</taxon>
        <taxon>Medioppia</taxon>
    </lineage>
</organism>
<evidence type="ECO:0000259" key="7">
    <source>
        <dbReference type="Pfam" id="PF09334"/>
    </source>
</evidence>
<feature type="non-terminal residue" evidence="8">
    <location>
        <position position="1"/>
    </location>
</feature>
<keyword evidence="6" id="KW-0030">Aminoacyl-tRNA synthetase</keyword>
<feature type="domain" description="Methionyl/Leucyl tRNA synthetase" evidence="7">
    <location>
        <begin position="8"/>
        <end position="94"/>
    </location>
</feature>
<dbReference type="GO" id="GO:0004823">
    <property type="term" value="F:leucine-tRNA ligase activity"/>
    <property type="evidence" value="ECO:0007669"/>
    <property type="project" value="InterPro"/>
</dbReference>
<evidence type="ECO:0000256" key="4">
    <source>
        <dbReference type="ARBA" id="ARBA00022840"/>
    </source>
</evidence>
<keyword evidence="9" id="KW-1185">Reference proteome</keyword>
<dbReference type="Gene3D" id="3.40.50.620">
    <property type="entry name" value="HUPs"/>
    <property type="match status" value="1"/>
</dbReference>
<dbReference type="InterPro" id="IPR004493">
    <property type="entry name" value="Leu-tRNA-synth_Ia_arc/euk"/>
</dbReference>
<keyword evidence="5" id="KW-0648">Protein biosynthesis</keyword>
<gene>
    <name evidence="8" type="ORF">OSB1V03_LOCUS22714</name>
</gene>
<protein>
    <recommendedName>
        <fullName evidence="7">Methionyl/Leucyl tRNA synthetase domain-containing protein</fullName>
    </recommendedName>
</protein>
<evidence type="ECO:0000313" key="8">
    <source>
        <dbReference type="EMBL" id="CAD7650130.1"/>
    </source>
</evidence>
<evidence type="ECO:0000256" key="1">
    <source>
        <dbReference type="ARBA" id="ARBA00005594"/>
    </source>
</evidence>
<dbReference type="SUPFAM" id="SSF52374">
    <property type="entry name" value="Nucleotidylyl transferase"/>
    <property type="match status" value="1"/>
</dbReference>
<dbReference type="InterPro" id="IPR015413">
    <property type="entry name" value="Methionyl/Leucyl_tRNA_Synth"/>
</dbReference>
<keyword evidence="3" id="KW-0547">Nucleotide-binding</keyword>
<dbReference type="PANTHER" id="PTHR45794:SF1">
    <property type="entry name" value="LEUCINE--TRNA LIGASE, CYTOPLASMIC"/>
    <property type="match status" value="1"/>
</dbReference>
<dbReference type="GO" id="GO:0005524">
    <property type="term" value="F:ATP binding"/>
    <property type="evidence" value="ECO:0007669"/>
    <property type="project" value="UniProtKB-KW"/>
</dbReference>
<name>A0A7R9QMU4_9ACAR</name>
<keyword evidence="4" id="KW-0067">ATP-binding</keyword>
<keyword evidence="2" id="KW-0436">Ligase</keyword>
<dbReference type="GO" id="GO:0006429">
    <property type="term" value="P:leucyl-tRNA aminoacylation"/>
    <property type="evidence" value="ECO:0007669"/>
    <property type="project" value="InterPro"/>
</dbReference>
<dbReference type="Proteomes" id="UP000759131">
    <property type="component" value="Unassembled WGS sequence"/>
</dbReference>
<dbReference type="OrthoDB" id="10249672at2759"/>
<evidence type="ECO:0000256" key="3">
    <source>
        <dbReference type="ARBA" id="ARBA00022741"/>
    </source>
</evidence>
<dbReference type="InterPro" id="IPR009080">
    <property type="entry name" value="tRNAsynth_Ia_anticodon-bd"/>
</dbReference>
<dbReference type="SUPFAM" id="SSF47323">
    <property type="entry name" value="Anticodon-binding domain of a subclass of class I aminoacyl-tRNA synthetases"/>
    <property type="match status" value="1"/>
</dbReference>
<dbReference type="PANTHER" id="PTHR45794">
    <property type="entry name" value="LEUCYL-TRNA SYNTHETASE"/>
    <property type="match status" value="1"/>
</dbReference>
<proteinExistence type="inferred from homology"/>
<evidence type="ECO:0000313" key="9">
    <source>
        <dbReference type="Proteomes" id="UP000759131"/>
    </source>
</evidence>
<dbReference type="InterPro" id="IPR014729">
    <property type="entry name" value="Rossmann-like_a/b/a_fold"/>
</dbReference>
<dbReference type="Pfam" id="PF09334">
    <property type="entry name" value="tRNA-synt_1g"/>
    <property type="match status" value="1"/>
</dbReference>
<evidence type="ECO:0000256" key="5">
    <source>
        <dbReference type="ARBA" id="ARBA00022917"/>
    </source>
</evidence>
<dbReference type="EMBL" id="OC905108">
    <property type="protein sequence ID" value="CAD7650130.1"/>
    <property type="molecule type" value="Genomic_DNA"/>
</dbReference>
<evidence type="ECO:0000256" key="6">
    <source>
        <dbReference type="ARBA" id="ARBA00023146"/>
    </source>
</evidence>
<evidence type="ECO:0000256" key="2">
    <source>
        <dbReference type="ARBA" id="ARBA00022598"/>
    </source>
</evidence>
<comment type="similarity">
    <text evidence="1">Belongs to the class-I aminoacyl-tRNA synthetase family.</text>
</comment>
<accession>A0A7R9QMU4</accession>